<dbReference type="InterPro" id="IPR006091">
    <property type="entry name" value="Acyl-CoA_Oxase/DH_mid-dom"/>
</dbReference>
<evidence type="ECO:0000256" key="3">
    <source>
        <dbReference type="ARBA" id="ARBA00022630"/>
    </source>
</evidence>
<dbReference type="Pfam" id="PF00441">
    <property type="entry name" value="Acyl-CoA_dh_1"/>
    <property type="match status" value="1"/>
</dbReference>
<feature type="region of interest" description="Disordered" evidence="7">
    <location>
        <begin position="128"/>
        <end position="149"/>
    </location>
</feature>
<dbReference type="SUPFAM" id="SSF47203">
    <property type="entry name" value="Acyl-CoA dehydrogenase C-terminal domain-like"/>
    <property type="match status" value="1"/>
</dbReference>
<feature type="compositionally biased region" description="Polar residues" evidence="7">
    <location>
        <begin position="128"/>
        <end position="137"/>
    </location>
</feature>
<feature type="domain" description="Acyl-CoA dehydrogenase/oxidase C-terminal" evidence="8">
    <location>
        <begin position="249"/>
        <end position="366"/>
    </location>
</feature>
<organism evidence="11 12">
    <name type="scientific">Lederbergia lenta</name>
    <name type="common">Bacillus lentus</name>
    <dbReference type="NCBI Taxonomy" id="1467"/>
    <lineage>
        <taxon>Bacteria</taxon>
        <taxon>Bacillati</taxon>
        <taxon>Bacillota</taxon>
        <taxon>Bacilli</taxon>
        <taxon>Bacillales</taxon>
        <taxon>Bacillaceae</taxon>
        <taxon>Lederbergia</taxon>
    </lineage>
</organism>
<dbReference type="PIRSF" id="PIRSF016578">
    <property type="entry name" value="HsaA"/>
    <property type="match status" value="1"/>
</dbReference>
<evidence type="ECO:0000313" key="12">
    <source>
        <dbReference type="Proteomes" id="UP000249134"/>
    </source>
</evidence>
<comment type="cofactor">
    <cofactor evidence="1 6">
        <name>FAD</name>
        <dbReference type="ChEBI" id="CHEBI:57692"/>
    </cofactor>
</comment>
<evidence type="ECO:0000256" key="4">
    <source>
        <dbReference type="ARBA" id="ARBA00022827"/>
    </source>
</evidence>
<feature type="domain" description="Acyl-CoA dehydrogenase/oxidase N-terminal" evidence="10">
    <location>
        <begin position="21"/>
        <end position="97"/>
    </location>
</feature>
<keyword evidence="12" id="KW-1185">Reference proteome</keyword>
<evidence type="ECO:0000259" key="10">
    <source>
        <dbReference type="Pfam" id="PF02771"/>
    </source>
</evidence>
<evidence type="ECO:0000256" key="5">
    <source>
        <dbReference type="ARBA" id="ARBA00023002"/>
    </source>
</evidence>
<dbReference type="EMBL" id="LS483476">
    <property type="protein sequence ID" value="SQI63332.1"/>
    <property type="molecule type" value="Genomic_DNA"/>
</dbReference>
<dbReference type="Gene3D" id="1.20.140.10">
    <property type="entry name" value="Butyryl-CoA Dehydrogenase, subunit A, domain 3"/>
    <property type="match status" value="1"/>
</dbReference>
<dbReference type="RefSeq" id="WP_066143559.1">
    <property type="nucleotide sequence ID" value="NZ_CBCSGM010000004.1"/>
</dbReference>
<feature type="domain" description="Acyl-CoA oxidase/dehydrogenase middle" evidence="9">
    <location>
        <begin position="129"/>
        <end position="219"/>
    </location>
</feature>
<dbReference type="PANTHER" id="PTHR43884:SF25">
    <property type="entry name" value="ACYL-COA DEHYDROGENASE YDBM-RELATED"/>
    <property type="match status" value="1"/>
</dbReference>
<comment type="similarity">
    <text evidence="2 6">Belongs to the acyl-CoA dehydrogenase family.</text>
</comment>
<name>A0A2X4WY30_LEDLE</name>
<sequence>MAYNDYFIRNEREARYVAEAALLAKKFAPRASYYDEEAAFPFENFQDLKEAGFLKTTVLKEYGGDEASLYEMVLILEQLAKGDGSTALGLGWHIGFMLSLRAGHSWPEPLFESICREVVENGEMVNSFASEPSTGSPTRGGMPKTTAEKTDNGWLITGRKTFSTLSPILNYFIVTASIVGEKKIGRFLVKKSDRVHIDETWNTLGMRATGSHDVILKQVEVPESALIGIEQPGSKRNVRQDQGWLLHIPACYIGIAHSARDYAIQFANDYRPNSLPGPISEVPHIQEKIGKMEVKLKTARMLLYSVADRWDQNPDERLELKSELGLAKYVATNSALAIVDMAMRIVGGGSLSKTFPLERMYRDVRAGLHNPPMDDAVVNGLAKAAIDSFSY</sequence>
<dbReference type="GO" id="GO:0003995">
    <property type="term" value="F:acyl-CoA dehydrogenase activity"/>
    <property type="evidence" value="ECO:0007669"/>
    <property type="project" value="TreeGrafter"/>
</dbReference>
<dbReference type="InterPro" id="IPR009100">
    <property type="entry name" value="AcylCoA_DH/oxidase_NM_dom_sf"/>
</dbReference>
<dbReference type="Pfam" id="PF02771">
    <property type="entry name" value="Acyl-CoA_dh_N"/>
    <property type="match status" value="1"/>
</dbReference>
<dbReference type="GO" id="GO:0050660">
    <property type="term" value="F:flavin adenine dinucleotide binding"/>
    <property type="evidence" value="ECO:0007669"/>
    <property type="project" value="InterPro"/>
</dbReference>
<dbReference type="CDD" id="cd00567">
    <property type="entry name" value="ACAD"/>
    <property type="match status" value="1"/>
</dbReference>
<evidence type="ECO:0000256" key="7">
    <source>
        <dbReference type="SAM" id="MobiDB-lite"/>
    </source>
</evidence>
<dbReference type="InterPro" id="IPR037069">
    <property type="entry name" value="AcylCoA_DH/ox_N_sf"/>
</dbReference>
<dbReference type="PANTHER" id="PTHR43884">
    <property type="entry name" value="ACYL-COA DEHYDROGENASE"/>
    <property type="match status" value="1"/>
</dbReference>
<dbReference type="AlphaFoldDB" id="A0A2X4WY30"/>
<dbReference type="Gene3D" id="2.40.110.10">
    <property type="entry name" value="Butyryl-CoA Dehydrogenase, subunit A, domain 2"/>
    <property type="match status" value="1"/>
</dbReference>
<evidence type="ECO:0000256" key="1">
    <source>
        <dbReference type="ARBA" id="ARBA00001974"/>
    </source>
</evidence>
<dbReference type="EC" id="1.3.99.-" evidence="11"/>
<evidence type="ECO:0000313" key="11">
    <source>
        <dbReference type="EMBL" id="SQI63332.1"/>
    </source>
</evidence>
<gene>
    <name evidence="11" type="primary">caiA</name>
    <name evidence="11" type="ORF">NCTC4824_04033</name>
</gene>
<keyword evidence="4 6" id="KW-0274">FAD</keyword>
<dbReference type="STRING" id="1348624.GCA_001591545_02905"/>
<evidence type="ECO:0000259" key="8">
    <source>
        <dbReference type="Pfam" id="PF00441"/>
    </source>
</evidence>
<accession>A0A2X4WY30</accession>
<dbReference type="Pfam" id="PF02770">
    <property type="entry name" value="Acyl-CoA_dh_M"/>
    <property type="match status" value="1"/>
</dbReference>
<dbReference type="InterPro" id="IPR046373">
    <property type="entry name" value="Acyl-CoA_Oxase/DH_mid-dom_sf"/>
</dbReference>
<evidence type="ECO:0000256" key="6">
    <source>
        <dbReference type="RuleBase" id="RU362125"/>
    </source>
</evidence>
<evidence type="ECO:0000259" key="9">
    <source>
        <dbReference type="Pfam" id="PF02770"/>
    </source>
</evidence>
<keyword evidence="5 6" id="KW-0560">Oxidoreductase</keyword>
<dbReference type="Gene3D" id="1.10.540.10">
    <property type="entry name" value="Acyl-CoA dehydrogenase/oxidase, N-terminal domain"/>
    <property type="match status" value="1"/>
</dbReference>
<dbReference type="KEGG" id="blen:NCTC4824_04033"/>
<dbReference type="Proteomes" id="UP000249134">
    <property type="component" value="Chromosome 1"/>
</dbReference>
<dbReference type="EC" id="1.3.8.-" evidence="11"/>
<keyword evidence="3 6" id="KW-0285">Flavoprotein</keyword>
<protein>
    <submittedName>
        <fullName evidence="11">Acyl-CoA dehydrogenase</fullName>
        <ecNumber evidence="11">1.3.8.-</ecNumber>
        <ecNumber evidence="11">1.3.99.-</ecNumber>
    </submittedName>
</protein>
<dbReference type="InterPro" id="IPR036250">
    <property type="entry name" value="AcylCo_DH-like_C"/>
</dbReference>
<dbReference type="InterPro" id="IPR009075">
    <property type="entry name" value="AcylCo_DH/oxidase_C"/>
</dbReference>
<dbReference type="InterPro" id="IPR013786">
    <property type="entry name" value="AcylCoA_DH/ox_N"/>
</dbReference>
<dbReference type="SUPFAM" id="SSF56645">
    <property type="entry name" value="Acyl-CoA dehydrogenase NM domain-like"/>
    <property type="match status" value="1"/>
</dbReference>
<evidence type="ECO:0000256" key="2">
    <source>
        <dbReference type="ARBA" id="ARBA00009347"/>
    </source>
</evidence>
<proteinExistence type="inferred from homology"/>
<reference evidence="11 12" key="1">
    <citation type="submission" date="2018-06" db="EMBL/GenBank/DDBJ databases">
        <authorList>
            <consortium name="Pathogen Informatics"/>
            <person name="Doyle S."/>
        </authorList>
    </citation>
    <scope>NUCLEOTIDE SEQUENCE [LARGE SCALE GENOMIC DNA]</scope>
    <source>
        <strain evidence="11 12">NCTC4824</strain>
    </source>
</reference>